<keyword evidence="2" id="KW-1185">Reference proteome</keyword>
<reference evidence="2" key="1">
    <citation type="submission" date="2019-04" db="EMBL/GenBank/DDBJ databases">
        <title>Friends and foes A comparative genomics studyof 23 Aspergillus species from section Flavi.</title>
        <authorList>
            <consortium name="DOE Joint Genome Institute"/>
            <person name="Kjaerbolling I."/>
            <person name="Vesth T."/>
            <person name="Frisvad J.C."/>
            <person name="Nybo J.L."/>
            <person name="Theobald S."/>
            <person name="Kildgaard S."/>
            <person name="Isbrandt T."/>
            <person name="Kuo A."/>
            <person name="Sato A."/>
            <person name="Lyhne E.K."/>
            <person name="Kogle M.E."/>
            <person name="Wiebenga A."/>
            <person name="Kun R.S."/>
            <person name="Lubbers R.J."/>
            <person name="Makela M.R."/>
            <person name="Barry K."/>
            <person name="Chovatia M."/>
            <person name="Clum A."/>
            <person name="Daum C."/>
            <person name="Haridas S."/>
            <person name="He G."/>
            <person name="LaButti K."/>
            <person name="Lipzen A."/>
            <person name="Mondo S."/>
            <person name="Riley R."/>
            <person name="Salamov A."/>
            <person name="Simmons B.A."/>
            <person name="Magnuson J.K."/>
            <person name="Henrissat B."/>
            <person name="Mortensen U.H."/>
            <person name="Larsen T.O."/>
            <person name="Devries R.P."/>
            <person name="Grigoriev I.V."/>
            <person name="Machida M."/>
            <person name="Baker S.E."/>
            <person name="Andersen M.R."/>
        </authorList>
    </citation>
    <scope>NUCLEOTIDE SEQUENCE [LARGE SCALE GENOMIC DNA]</scope>
    <source>
        <strain evidence="2">CBS 130017</strain>
    </source>
</reference>
<dbReference type="AlphaFoldDB" id="A0A5N6WLJ7"/>
<accession>A0A5N6WLJ7</accession>
<protein>
    <submittedName>
        <fullName evidence="1">Uncharacterized protein</fullName>
    </submittedName>
</protein>
<sequence length="152" mass="17243">MSSRSLHSTFGVCLVSFVSNQTRQRQGSGVEMRTLECSVGSYVRLATTQRVLCHLSQCMMKDLDVTMTRSLSPGNRYEDGPRRYCTPRRRTMNIRGSVHGGRALRFRCPTCVGVRSQWTRTLEASGSVPEEDIFDFEDLGDMLTLLFFSADW</sequence>
<evidence type="ECO:0000313" key="1">
    <source>
        <dbReference type="EMBL" id="KAE8321562.1"/>
    </source>
</evidence>
<organism evidence="1 2">
    <name type="scientific">Aspergillus sergii</name>
    <dbReference type="NCBI Taxonomy" id="1034303"/>
    <lineage>
        <taxon>Eukaryota</taxon>
        <taxon>Fungi</taxon>
        <taxon>Dikarya</taxon>
        <taxon>Ascomycota</taxon>
        <taxon>Pezizomycotina</taxon>
        <taxon>Eurotiomycetes</taxon>
        <taxon>Eurotiomycetidae</taxon>
        <taxon>Eurotiales</taxon>
        <taxon>Aspergillaceae</taxon>
        <taxon>Aspergillus</taxon>
        <taxon>Aspergillus subgen. Circumdati</taxon>
    </lineage>
</organism>
<proteinExistence type="predicted"/>
<name>A0A5N6WLJ7_9EURO</name>
<evidence type="ECO:0000313" key="2">
    <source>
        <dbReference type="Proteomes" id="UP000325945"/>
    </source>
</evidence>
<dbReference type="Proteomes" id="UP000325945">
    <property type="component" value="Unassembled WGS sequence"/>
</dbReference>
<gene>
    <name evidence="1" type="ORF">BDV39DRAFT_11726</name>
</gene>
<dbReference type="EMBL" id="ML741866">
    <property type="protein sequence ID" value="KAE8321562.1"/>
    <property type="molecule type" value="Genomic_DNA"/>
</dbReference>